<evidence type="ECO:0000256" key="1">
    <source>
        <dbReference type="SAM" id="MobiDB-lite"/>
    </source>
</evidence>
<dbReference type="OMA" id="KPGMEMR"/>
<dbReference type="KEGG" id="spu:105442128"/>
<evidence type="ECO:0000313" key="4">
    <source>
        <dbReference type="Proteomes" id="UP000007110"/>
    </source>
</evidence>
<dbReference type="GeneID" id="105442128"/>
<organism evidence="3 4">
    <name type="scientific">Strongylocentrotus purpuratus</name>
    <name type="common">Purple sea urchin</name>
    <dbReference type="NCBI Taxonomy" id="7668"/>
    <lineage>
        <taxon>Eukaryota</taxon>
        <taxon>Metazoa</taxon>
        <taxon>Echinodermata</taxon>
        <taxon>Eleutherozoa</taxon>
        <taxon>Echinozoa</taxon>
        <taxon>Echinoidea</taxon>
        <taxon>Euechinoidea</taxon>
        <taxon>Echinacea</taxon>
        <taxon>Camarodonta</taxon>
        <taxon>Echinidea</taxon>
        <taxon>Strongylocentrotidae</taxon>
        <taxon>Strongylocentrotus</taxon>
    </lineage>
</organism>
<feature type="compositionally biased region" description="Polar residues" evidence="1">
    <location>
        <begin position="166"/>
        <end position="186"/>
    </location>
</feature>
<dbReference type="InParanoid" id="A0A7M7NQM4"/>
<keyword evidence="4" id="KW-1185">Reference proteome</keyword>
<name>A0A7M7NQM4_STRPU</name>
<feature type="chain" id="PRO_5029574584" evidence="2">
    <location>
        <begin position="17"/>
        <end position="292"/>
    </location>
</feature>
<reference evidence="4" key="1">
    <citation type="submission" date="2015-02" db="EMBL/GenBank/DDBJ databases">
        <title>Genome sequencing for Strongylocentrotus purpuratus.</title>
        <authorList>
            <person name="Murali S."/>
            <person name="Liu Y."/>
            <person name="Vee V."/>
            <person name="English A."/>
            <person name="Wang M."/>
            <person name="Skinner E."/>
            <person name="Han Y."/>
            <person name="Muzny D.M."/>
            <person name="Worley K.C."/>
            <person name="Gibbs R.A."/>
        </authorList>
    </citation>
    <scope>NUCLEOTIDE SEQUENCE</scope>
</reference>
<feature type="compositionally biased region" description="Basic and acidic residues" evidence="1">
    <location>
        <begin position="232"/>
        <end position="243"/>
    </location>
</feature>
<sequence length="292" mass="30535">MLTSFLSFFLLPYLCSLRAKSGGGPSATGSTQQAPPQGHQGPKDPQQGARSKGQSDSHHHGEKGSMPQSILSKSRDARETPVKYQESPVEEAQEALSLSAFGATSHPDGSSPFSGSGSSHKQAAALPPTLAPSKAPAVSLIQGERPAVAGGSPKIIPPASTERVRNLTNPSSDLETSNQSSASSSIPFAYDTKAPAQVGINPVSASPCSGGSMEKSVTESASDQLRKLSSSWKDEASREKPGMEMRTMQHHREMDDDDSCHDDRDDASLDSGSSVDGGSQRTRHGSGTVHTL</sequence>
<accession>A0A7M7NQM4</accession>
<feature type="compositionally biased region" description="Basic and acidic residues" evidence="1">
    <location>
        <begin position="53"/>
        <end position="63"/>
    </location>
</feature>
<dbReference type="AlphaFoldDB" id="A0A7M7NQM4"/>
<feature type="compositionally biased region" description="Low complexity" evidence="1">
    <location>
        <begin position="105"/>
        <end position="120"/>
    </location>
</feature>
<dbReference type="RefSeq" id="XP_030840247.1">
    <property type="nucleotide sequence ID" value="XM_030984387.1"/>
</dbReference>
<keyword evidence="2" id="KW-0732">Signal</keyword>
<evidence type="ECO:0000313" key="3">
    <source>
        <dbReference type="EnsemblMetazoa" id="XP_030840247"/>
    </source>
</evidence>
<dbReference type="OrthoDB" id="10434230at2759"/>
<dbReference type="EnsemblMetazoa" id="XM_030984387">
    <property type="protein sequence ID" value="XP_030840247"/>
    <property type="gene ID" value="LOC105442128"/>
</dbReference>
<proteinExistence type="predicted"/>
<reference evidence="3" key="2">
    <citation type="submission" date="2021-01" db="UniProtKB">
        <authorList>
            <consortium name="EnsemblMetazoa"/>
        </authorList>
    </citation>
    <scope>IDENTIFICATION</scope>
</reference>
<feature type="compositionally biased region" description="Polar residues" evidence="1">
    <location>
        <begin position="218"/>
        <end position="231"/>
    </location>
</feature>
<feature type="region of interest" description="Disordered" evidence="1">
    <location>
        <begin position="20"/>
        <end position="292"/>
    </location>
</feature>
<dbReference type="Proteomes" id="UP000007110">
    <property type="component" value="Unassembled WGS sequence"/>
</dbReference>
<protein>
    <submittedName>
        <fullName evidence="3">Uncharacterized protein</fullName>
    </submittedName>
</protein>
<feature type="compositionally biased region" description="Low complexity" evidence="1">
    <location>
        <begin position="269"/>
        <end position="279"/>
    </location>
</feature>
<evidence type="ECO:0000256" key="2">
    <source>
        <dbReference type="SAM" id="SignalP"/>
    </source>
</evidence>
<feature type="signal peptide" evidence="2">
    <location>
        <begin position="1"/>
        <end position="16"/>
    </location>
</feature>